<dbReference type="EMBL" id="AF204951">
    <property type="protein sequence ID" value="AAK14609.1"/>
    <property type="molecule type" value="Genomic_DNA"/>
</dbReference>
<organismHost>
    <name type="scientific">Ectocarpus siliculosus</name>
    <name type="common">Brown alga</name>
    <name type="synonym">Conferva siliculosa</name>
    <dbReference type="NCBI Taxonomy" id="2880"/>
</organismHost>
<gene>
    <name evidence="2" type="primary">ORF 195</name>
</gene>
<reference evidence="2 3" key="3">
    <citation type="journal article" date="2000" name="Virology">
        <title>Characterization and immunolocalization of major structural proteins in the brown algal virus EsV-1.</title>
        <authorList>
            <person name="Delaroque N."/>
            <person name="Wolf S."/>
            <person name="Muller D.G."/>
            <person name="Knippers R."/>
        </authorList>
    </citation>
    <scope>NUCLEOTIDE SEQUENCE [LARGE SCALE GENOMIC DNA]</scope>
    <source>
        <strain evidence="3">Isolate New Zealand/Kaikoura/1988</strain>
    </source>
</reference>
<proteinExistence type="predicted"/>
<organism evidence="2 3">
    <name type="scientific">Ectocarpus siliculosus virus 1 (isolate New Zealand/Kaikoura/1988)</name>
    <name type="common">EsV-1</name>
    <dbReference type="NCBI Taxonomy" id="654926"/>
    <lineage>
        <taxon>Viruses</taxon>
        <taxon>Varidnaviria</taxon>
        <taxon>Bamfordvirae</taxon>
        <taxon>Nucleocytoviricota</taxon>
        <taxon>Megaviricetes</taxon>
        <taxon>Algavirales</taxon>
        <taxon>Phycodnaviridae</taxon>
        <taxon>Phaeovirus</taxon>
        <taxon>Phaeovirus unasiliculosus</taxon>
        <taxon>Ectocarpus siliculosus virus 1</taxon>
    </lineage>
</organism>
<reference evidence="2 3" key="1">
    <citation type="journal article" date="1995" name="Virology">
        <title>Coat protein of the Ectocarpus siliculosus virus.</title>
        <authorList>
            <person name="Klein M."/>
            <person name="Lanka S.T."/>
            <person name="Knippers R."/>
            <person name="Muller D.G."/>
        </authorList>
    </citation>
    <scope>NUCLEOTIDE SEQUENCE [LARGE SCALE GENOMIC DNA]</scope>
    <source>
        <strain evidence="3">Isolate New Zealand/Kaikoura/1988</strain>
    </source>
</reference>
<dbReference type="KEGG" id="vg:920580"/>
<keyword evidence="3" id="KW-1185">Reference proteome</keyword>
<dbReference type="Proteomes" id="UP000000864">
    <property type="component" value="Segment"/>
</dbReference>
<name>Q8QN94_ESV1K</name>
<protein>
    <submittedName>
        <fullName evidence="2">EsV-1-195</fullName>
    </submittedName>
</protein>
<feature type="compositionally biased region" description="Basic and acidic residues" evidence="1">
    <location>
        <begin position="85"/>
        <end position="105"/>
    </location>
</feature>
<evidence type="ECO:0000313" key="2">
    <source>
        <dbReference type="EMBL" id="AAK14609.1"/>
    </source>
</evidence>
<evidence type="ECO:0000313" key="3">
    <source>
        <dbReference type="Proteomes" id="UP000000864"/>
    </source>
</evidence>
<reference evidence="2 3" key="4">
    <citation type="journal article" date="2000" name="Virology">
        <title>The brown algal virus EsV-1 particle contains a putative hybrid histidine kinase.</title>
        <authorList>
            <person name="Delaroque N."/>
            <person name="Wolf S."/>
            <person name="Muller D.G."/>
            <person name="Knippers R."/>
        </authorList>
    </citation>
    <scope>NUCLEOTIDE SEQUENCE [LARGE SCALE GENOMIC DNA]</scope>
    <source>
        <strain evidence="3">Isolate New Zealand/Kaikoura/1988</strain>
    </source>
</reference>
<sequence length="145" mass="16235">MFHARRKITHADKLSASESLPSSISVRVISCVCMCVCVVCARDWREGRSEKVVRNFEIISISVITRLRADRQDTLSKKTTRHKHDTTQSKDGSNSKEQGHVDARRARGFPQRPTATRVEQPRLGTGGANTFCTLNQDTLPKVSLL</sequence>
<evidence type="ECO:0000256" key="1">
    <source>
        <dbReference type="SAM" id="MobiDB-lite"/>
    </source>
</evidence>
<reference evidence="2 3" key="2">
    <citation type="journal article" date="1998" name="Adv. Virus Res.">
        <title>Viruses in marine brown algae.</title>
        <authorList>
            <person name="Muller D.G."/>
            <person name="Kapp M."/>
            <person name="Knippers R."/>
        </authorList>
    </citation>
    <scope>NUCLEOTIDE SEQUENCE [LARGE SCALE GENOMIC DNA]</scope>
    <source>
        <strain evidence="3">Isolate New Zealand/Kaikoura/1988</strain>
    </source>
</reference>
<accession>Q8QN94</accession>
<feature type="region of interest" description="Disordered" evidence="1">
    <location>
        <begin position="72"/>
        <end position="122"/>
    </location>
</feature>